<dbReference type="InterPro" id="IPR015422">
    <property type="entry name" value="PyrdxlP-dep_Trfase_small"/>
</dbReference>
<dbReference type="Gene3D" id="3.90.1150.10">
    <property type="entry name" value="Aspartate Aminotransferase, domain 1"/>
    <property type="match status" value="1"/>
</dbReference>
<dbReference type="PANTHER" id="PTHR43525">
    <property type="entry name" value="PROTEIN MALY"/>
    <property type="match status" value="1"/>
</dbReference>
<gene>
    <name evidence="7" type="ORF">J4N46_11785</name>
</gene>
<feature type="domain" description="Aminotransferase class I/classII large" evidence="6">
    <location>
        <begin position="38"/>
        <end position="380"/>
    </location>
</feature>
<dbReference type="NCBIfam" id="TIGR04350">
    <property type="entry name" value="C_S_lyase_PatB"/>
    <property type="match status" value="1"/>
</dbReference>
<evidence type="ECO:0000256" key="1">
    <source>
        <dbReference type="ARBA" id="ARBA00001933"/>
    </source>
</evidence>
<dbReference type="InterPro" id="IPR015421">
    <property type="entry name" value="PyrdxlP-dep_Trfase_major"/>
</dbReference>
<evidence type="ECO:0000256" key="4">
    <source>
        <dbReference type="ARBA" id="ARBA00023239"/>
    </source>
</evidence>
<reference evidence="7 8" key="1">
    <citation type="submission" date="2021-03" db="EMBL/GenBank/DDBJ databases">
        <title>Isolation and description of Capnocytophaga bilenii sp. nov., a novel Capnocytophaga species, isolated from a gingivitis subject.</title>
        <authorList>
            <person name="Antezack A."/>
            <person name="Monnet-Corti V."/>
            <person name="La Scola B."/>
        </authorList>
    </citation>
    <scope>NUCLEOTIDE SEQUENCE [LARGE SCALE GENOMIC DNA]</scope>
    <source>
        <strain evidence="7 8">Marseille-Q4570</strain>
    </source>
</reference>
<dbReference type="PANTHER" id="PTHR43525:SF1">
    <property type="entry name" value="PROTEIN MALY"/>
    <property type="match status" value="1"/>
</dbReference>
<proteinExistence type="inferred from homology"/>
<comment type="similarity">
    <text evidence="5">Belongs to the class-II pyridoxal-phosphate-dependent aminotransferase family. MalY/PatB cystathionine beta-lyase subfamily.</text>
</comment>
<dbReference type="Gene3D" id="3.40.640.10">
    <property type="entry name" value="Type I PLP-dependent aspartate aminotransferase-like (Major domain)"/>
    <property type="match status" value="1"/>
</dbReference>
<keyword evidence="3" id="KW-0663">Pyridoxal phosphate</keyword>
<evidence type="ECO:0000256" key="5">
    <source>
        <dbReference type="ARBA" id="ARBA00037974"/>
    </source>
</evidence>
<dbReference type="Proteomes" id="UP000681610">
    <property type="component" value="Unassembled WGS sequence"/>
</dbReference>
<dbReference type="EC" id="4.4.1.13" evidence="2"/>
<dbReference type="InterPro" id="IPR004839">
    <property type="entry name" value="Aminotransferase_I/II_large"/>
</dbReference>
<dbReference type="InterPro" id="IPR015424">
    <property type="entry name" value="PyrdxlP-dep_Trfase"/>
</dbReference>
<evidence type="ECO:0000256" key="3">
    <source>
        <dbReference type="ARBA" id="ARBA00022898"/>
    </source>
</evidence>
<dbReference type="InterPro" id="IPR051798">
    <property type="entry name" value="Class-II_PLP-Dep_Aminotrans"/>
</dbReference>
<dbReference type="InterPro" id="IPR027619">
    <property type="entry name" value="C-S_lyase_PatB-like"/>
</dbReference>
<dbReference type="RefSeq" id="WP_208059451.1">
    <property type="nucleotide sequence ID" value="NZ_JAGDYP010000012.1"/>
</dbReference>
<dbReference type="SUPFAM" id="SSF53383">
    <property type="entry name" value="PLP-dependent transferases"/>
    <property type="match status" value="1"/>
</dbReference>
<dbReference type="Pfam" id="PF00155">
    <property type="entry name" value="Aminotran_1_2"/>
    <property type="match status" value="1"/>
</dbReference>
<protein>
    <recommendedName>
        <fullName evidence="2">cysteine-S-conjugate beta-lyase</fullName>
        <ecNumber evidence="2">4.4.1.13</ecNumber>
    </recommendedName>
</protein>
<evidence type="ECO:0000313" key="8">
    <source>
        <dbReference type="Proteomes" id="UP000681610"/>
    </source>
</evidence>
<comment type="caution">
    <text evidence="7">The sequence shown here is derived from an EMBL/GenBank/DDBJ whole genome shotgun (WGS) entry which is preliminary data.</text>
</comment>
<evidence type="ECO:0000313" key="7">
    <source>
        <dbReference type="EMBL" id="MBO1885075.1"/>
    </source>
</evidence>
<organism evidence="7 8">
    <name type="scientific">Capnocytophaga bilenii</name>
    <dbReference type="NCBI Taxonomy" id="2819369"/>
    <lineage>
        <taxon>Bacteria</taxon>
        <taxon>Pseudomonadati</taxon>
        <taxon>Bacteroidota</taxon>
        <taxon>Flavobacteriia</taxon>
        <taxon>Flavobacteriales</taxon>
        <taxon>Flavobacteriaceae</taxon>
        <taxon>Capnocytophaga</taxon>
    </lineage>
</organism>
<keyword evidence="8" id="KW-1185">Reference proteome</keyword>
<comment type="cofactor">
    <cofactor evidence="1">
        <name>pyridoxal 5'-phosphate</name>
        <dbReference type="ChEBI" id="CHEBI:597326"/>
    </cofactor>
</comment>
<evidence type="ECO:0000256" key="2">
    <source>
        <dbReference type="ARBA" id="ARBA00012224"/>
    </source>
</evidence>
<accession>A0ABS3Q0H1</accession>
<keyword evidence="4 7" id="KW-0456">Lyase</keyword>
<name>A0ABS3Q0H1_9FLAO</name>
<evidence type="ECO:0000259" key="6">
    <source>
        <dbReference type="Pfam" id="PF00155"/>
    </source>
</evidence>
<sequence length="392" mass="44612">MKYNFDELIDRTGTDALKLEALQPRWGRTDLLPMWVADMDFKTPPFVVATIKKRLECEIFGYTSKPDAWYESIISWQKRRHQWEISKEMLSFVPGVVPALAMAVQAFTEVGDKIMIQQPVYNPFMLVVKNNHRELVNCPLYLENGQYHIDFELFEEKIKGCKLFLFCHPHNPGGRVWTREELQKVAAICERNKVIVVADEIHADLTFAPYTHIPYATISEEAKMHSVVFASASKAFNMAGFASSYAVISNPTLRRRFNSYVEGNELAAGNVFAFNTTVAAYNEGETWLLEMLDYVQENIQFLTNYIAEHLPMLKVIVPQASYLVFIDFSALQLTQKELVALCTHKAHLALNDGSIYGEEGKGFMRINMACARSVVAQALKQLKEAIKSESLV</sequence>
<dbReference type="GO" id="GO:0016829">
    <property type="term" value="F:lyase activity"/>
    <property type="evidence" value="ECO:0007669"/>
    <property type="project" value="UniProtKB-KW"/>
</dbReference>
<dbReference type="EMBL" id="JAGDYP010000012">
    <property type="protein sequence ID" value="MBO1885075.1"/>
    <property type="molecule type" value="Genomic_DNA"/>
</dbReference>
<dbReference type="CDD" id="cd00609">
    <property type="entry name" value="AAT_like"/>
    <property type="match status" value="1"/>
</dbReference>